<organism evidence="1 2">
    <name type="scientific">Streptomyces brasiliensis</name>
    <dbReference type="NCBI Taxonomy" id="1954"/>
    <lineage>
        <taxon>Bacteria</taxon>
        <taxon>Bacillati</taxon>
        <taxon>Actinomycetota</taxon>
        <taxon>Actinomycetes</taxon>
        <taxon>Kitasatosporales</taxon>
        <taxon>Streptomycetaceae</taxon>
        <taxon>Streptomyces</taxon>
    </lineage>
</organism>
<protein>
    <submittedName>
        <fullName evidence="1">Uncharacterized protein</fullName>
    </submittedName>
</protein>
<reference evidence="1" key="2">
    <citation type="submission" date="2020-09" db="EMBL/GenBank/DDBJ databases">
        <authorList>
            <person name="Sun Q."/>
            <person name="Ohkuma M."/>
        </authorList>
    </citation>
    <scope>NUCLEOTIDE SEQUENCE</scope>
    <source>
        <strain evidence="1">JCM 3086</strain>
    </source>
</reference>
<dbReference type="AlphaFoldDB" id="A0A917L618"/>
<dbReference type="EMBL" id="BMQA01000026">
    <property type="protein sequence ID" value="GGJ42272.1"/>
    <property type="molecule type" value="Genomic_DNA"/>
</dbReference>
<comment type="caution">
    <text evidence="1">The sequence shown here is derived from an EMBL/GenBank/DDBJ whole genome shotgun (WGS) entry which is preliminary data.</text>
</comment>
<gene>
    <name evidence="1" type="ORF">GCM10010121_061710</name>
</gene>
<keyword evidence="2" id="KW-1185">Reference proteome</keyword>
<evidence type="ECO:0000313" key="1">
    <source>
        <dbReference type="EMBL" id="GGJ42272.1"/>
    </source>
</evidence>
<dbReference type="Proteomes" id="UP000657574">
    <property type="component" value="Unassembled WGS sequence"/>
</dbReference>
<name>A0A917L618_9ACTN</name>
<evidence type="ECO:0000313" key="2">
    <source>
        <dbReference type="Proteomes" id="UP000657574"/>
    </source>
</evidence>
<accession>A0A917L618</accession>
<proteinExistence type="predicted"/>
<reference evidence="1" key="1">
    <citation type="journal article" date="2014" name="Int. J. Syst. Evol. Microbiol.">
        <title>Complete genome sequence of Corynebacterium casei LMG S-19264T (=DSM 44701T), isolated from a smear-ripened cheese.</title>
        <authorList>
            <consortium name="US DOE Joint Genome Institute (JGI-PGF)"/>
            <person name="Walter F."/>
            <person name="Albersmeier A."/>
            <person name="Kalinowski J."/>
            <person name="Ruckert C."/>
        </authorList>
    </citation>
    <scope>NUCLEOTIDE SEQUENCE</scope>
    <source>
        <strain evidence="1">JCM 3086</strain>
    </source>
</reference>
<sequence length="109" mass="11371">MCAEFPGRDAADQLPEALLAAVLLPGLGIGEVQILDGDGLHAGGLGPVEQSGEGVAVISSAGRVVEELAGFADRVAVGIEPPGGEVVVFLRVQEASRYRRPRVVSRWIR</sequence>